<dbReference type="PANTHER" id="PTHR47739">
    <property type="entry name" value="TRNA1(VAL) (ADENINE(37)-N6)-METHYLTRANSFERASE"/>
    <property type="match status" value="1"/>
</dbReference>
<gene>
    <name evidence="2" type="ORF">FYJ64_11055</name>
</gene>
<feature type="coiled-coil region" evidence="1">
    <location>
        <begin position="87"/>
        <end position="114"/>
    </location>
</feature>
<dbReference type="SUPFAM" id="SSF53335">
    <property type="entry name" value="S-adenosyl-L-methionine-dependent methyltransferases"/>
    <property type="match status" value="1"/>
</dbReference>
<comment type="caution">
    <text evidence="2">The sequence shown here is derived from an EMBL/GenBank/DDBJ whole genome shotgun (WGS) entry which is preliminary data.</text>
</comment>
<dbReference type="AlphaFoldDB" id="A0A6L5Y804"/>
<evidence type="ECO:0000313" key="3">
    <source>
        <dbReference type="Proteomes" id="UP000474676"/>
    </source>
</evidence>
<evidence type="ECO:0000256" key="1">
    <source>
        <dbReference type="SAM" id="Coils"/>
    </source>
</evidence>
<dbReference type="PANTHER" id="PTHR47739:SF1">
    <property type="entry name" value="TRNA1(VAL) (ADENINE(37)-N6)-METHYLTRANSFERASE"/>
    <property type="match status" value="1"/>
</dbReference>
<name>A0A6L5Y804_9FIRM</name>
<keyword evidence="3" id="KW-1185">Reference proteome</keyword>
<organism evidence="2 3">
    <name type="scientific">Hornefia butyriciproducens</name>
    <dbReference type="NCBI Taxonomy" id="2652293"/>
    <lineage>
        <taxon>Bacteria</taxon>
        <taxon>Bacillati</taxon>
        <taxon>Bacillota</taxon>
        <taxon>Clostridia</taxon>
        <taxon>Peptostreptococcales</taxon>
        <taxon>Anaerovoracaceae</taxon>
        <taxon>Hornefia</taxon>
    </lineage>
</organism>
<dbReference type="RefSeq" id="WP_154575203.1">
    <property type="nucleotide sequence ID" value="NZ_VUMZ01000019.1"/>
</dbReference>
<dbReference type="GeneID" id="303115859"/>
<protein>
    <recommendedName>
        <fullName evidence="4">Methyltransferase</fullName>
    </recommendedName>
</protein>
<evidence type="ECO:0000313" key="2">
    <source>
        <dbReference type="EMBL" id="MST52829.1"/>
    </source>
</evidence>
<evidence type="ECO:0008006" key="4">
    <source>
        <dbReference type="Google" id="ProtNLM"/>
    </source>
</evidence>
<keyword evidence="1" id="KW-0175">Coiled coil</keyword>
<dbReference type="CDD" id="cd02440">
    <property type="entry name" value="AdoMet_MTases"/>
    <property type="match status" value="1"/>
</dbReference>
<dbReference type="Proteomes" id="UP000474676">
    <property type="component" value="Unassembled WGS sequence"/>
</dbReference>
<sequence length="313" mass="34741">MTEKHSLRIDDTGFGDVRILQDPETFCYGVDAVLLAGFAAERLKGRSRPSRLCDLGTGNGIVPLILSHKTPIGDMWGIEVQEEIWRLAVKNAELNELEGRLHFLHANVRDIRTKPIECRSSGRQPEAACRVEHAEYPMPEEQSEPAVQSDILAELGGSGSFDAVTMNPPYTAAGNGLPAGNEARTIARHEVAGSLEDFLRAASVLLKDKGHLFIVHRPSRLIDLCELSRKLRLEPREMVFVSGKPMEKPNIVLMHCVRNGSRGLRILPELYVREPDGSFSREMLKLYEREIPVQDAASELQKEREGSVSAAGE</sequence>
<dbReference type="EMBL" id="VUMZ01000019">
    <property type="protein sequence ID" value="MST52829.1"/>
    <property type="molecule type" value="Genomic_DNA"/>
</dbReference>
<reference evidence="2 3" key="1">
    <citation type="submission" date="2019-08" db="EMBL/GenBank/DDBJ databases">
        <title>In-depth cultivation of the pig gut microbiome towards novel bacterial diversity and tailored functional studies.</title>
        <authorList>
            <person name="Wylensek D."/>
            <person name="Hitch T.C.A."/>
            <person name="Clavel T."/>
        </authorList>
    </citation>
    <scope>NUCLEOTIDE SEQUENCE [LARGE SCALE GENOMIC DNA]</scope>
    <source>
        <strain evidence="2 3">WCA-MUC-591-APC-3H</strain>
    </source>
</reference>
<proteinExistence type="predicted"/>
<accession>A0A6L5Y804</accession>
<dbReference type="InterPro" id="IPR029063">
    <property type="entry name" value="SAM-dependent_MTases_sf"/>
</dbReference>
<dbReference type="Gene3D" id="3.40.50.150">
    <property type="entry name" value="Vaccinia Virus protein VP39"/>
    <property type="match status" value="1"/>
</dbReference>
<dbReference type="InterPro" id="IPR050210">
    <property type="entry name" value="tRNA_Adenine-N(6)_MTase"/>
</dbReference>